<dbReference type="AlphaFoldDB" id="A0A0A8YSG6"/>
<reference evidence="1" key="2">
    <citation type="journal article" date="2015" name="Data Brief">
        <title>Shoot transcriptome of the giant reed, Arundo donax.</title>
        <authorList>
            <person name="Barrero R.A."/>
            <person name="Guerrero F.D."/>
            <person name="Moolhuijzen P."/>
            <person name="Goolsby J.A."/>
            <person name="Tidwell J."/>
            <person name="Bellgard S.E."/>
            <person name="Bellgard M.I."/>
        </authorList>
    </citation>
    <scope>NUCLEOTIDE SEQUENCE</scope>
    <source>
        <tissue evidence="1">Shoot tissue taken approximately 20 cm above the soil surface</tissue>
    </source>
</reference>
<name>A0A0A8YSG6_ARUDO</name>
<evidence type="ECO:0000313" key="1">
    <source>
        <dbReference type="EMBL" id="JAD29431.1"/>
    </source>
</evidence>
<protein>
    <submittedName>
        <fullName evidence="1">Uncharacterized protein</fullName>
    </submittedName>
</protein>
<organism evidence="1">
    <name type="scientific">Arundo donax</name>
    <name type="common">Giant reed</name>
    <name type="synonym">Donax arundinaceus</name>
    <dbReference type="NCBI Taxonomy" id="35708"/>
    <lineage>
        <taxon>Eukaryota</taxon>
        <taxon>Viridiplantae</taxon>
        <taxon>Streptophyta</taxon>
        <taxon>Embryophyta</taxon>
        <taxon>Tracheophyta</taxon>
        <taxon>Spermatophyta</taxon>
        <taxon>Magnoliopsida</taxon>
        <taxon>Liliopsida</taxon>
        <taxon>Poales</taxon>
        <taxon>Poaceae</taxon>
        <taxon>PACMAD clade</taxon>
        <taxon>Arundinoideae</taxon>
        <taxon>Arundineae</taxon>
        <taxon>Arundo</taxon>
    </lineage>
</organism>
<dbReference type="EMBL" id="GBRH01268464">
    <property type="protein sequence ID" value="JAD29431.1"/>
    <property type="molecule type" value="Transcribed_RNA"/>
</dbReference>
<proteinExistence type="predicted"/>
<reference evidence="1" key="1">
    <citation type="submission" date="2014-09" db="EMBL/GenBank/DDBJ databases">
        <authorList>
            <person name="Magalhaes I.L.F."/>
            <person name="Oliveira U."/>
            <person name="Santos F.R."/>
            <person name="Vidigal T.H.D.A."/>
            <person name="Brescovit A.D."/>
            <person name="Santos A.J."/>
        </authorList>
    </citation>
    <scope>NUCLEOTIDE SEQUENCE</scope>
    <source>
        <tissue evidence="1">Shoot tissue taken approximately 20 cm above the soil surface</tissue>
    </source>
</reference>
<sequence length="64" mass="7459">MFITILKDGRGRHCSNVTTHEISNEIRSTYVSHTQFTAKMVTKLKNSNRTANLQYINILQFRET</sequence>
<accession>A0A0A8YSG6</accession>